<gene>
    <name evidence="1" type="ORF">NCTC12998_01540</name>
</gene>
<sequence length="68" mass="7682">MVKFTNRCRANAGIDARENIQYFTFAGELAQRDVREIFGDQRKRLRGSASLRNGALNRNGVALEMHGL</sequence>
<evidence type="ECO:0000313" key="1">
    <source>
        <dbReference type="EMBL" id="VFS61482.1"/>
    </source>
</evidence>
<evidence type="ECO:0000313" key="2">
    <source>
        <dbReference type="Proteomes" id="UP000345637"/>
    </source>
</evidence>
<name>A0A485AKE6_RAOPL</name>
<protein>
    <submittedName>
        <fullName evidence="1">Uncharacterized protein</fullName>
    </submittedName>
</protein>
<dbReference type="Proteomes" id="UP000345637">
    <property type="component" value="Unassembled WGS sequence"/>
</dbReference>
<accession>A0A485AKE6</accession>
<dbReference type="EMBL" id="CAADJE010000018">
    <property type="protein sequence ID" value="VFS61482.1"/>
    <property type="molecule type" value="Genomic_DNA"/>
</dbReference>
<proteinExistence type="predicted"/>
<reference evidence="1 2" key="1">
    <citation type="submission" date="2019-03" db="EMBL/GenBank/DDBJ databases">
        <authorList>
            <consortium name="Pathogen Informatics"/>
        </authorList>
    </citation>
    <scope>NUCLEOTIDE SEQUENCE [LARGE SCALE GENOMIC DNA]</scope>
    <source>
        <strain evidence="1 2">NCTC12998</strain>
    </source>
</reference>
<dbReference type="AlphaFoldDB" id="A0A485AKE6"/>
<organism evidence="1 2">
    <name type="scientific">Raoultella planticola</name>
    <name type="common">Klebsiella planticola</name>
    <dbReference type="NCBI Taxonomy" id="575"/>
    <lineage>
        <taxon>Bacteria</taxon>
        <taxon>Pseudomonadati</taxon>
        <taxon>Pseudomonadota</taxon>
        <taxon>Gammaproteobacteria</taxon>
        <taxon>Enterobacterales</taxon>
        <taxon>Enterobacteriaceae</taxon>
        <taxon>Klebsiella/Raoultella group</taxon>
        <taxon>Raoultella</taxon>
    </lineage>
</organism>